<evidence type="ECO:0000256" key="5">
    <source>
        <dbReference type="ARBA" id="ARBA00022519"/>
    </source>
</evidence>
<evidence type="ECO:0000256" key="12">
    <source>
        <dbReference type="SAM" id="Phobius"/>
    </source>
</evidence>
<comment type="similarity">
    <text evidence="9">Belongs to the GSP H family.</text>
</comment>
<evidence type="ECO:0000256" key="2">
    <source>
        <dbReference type="ARBA" id="ARBA00021549"/>
    </source>
</evidence>
<keyword evidence="6 12" id="KW-0812">Transmembrane</keyword>
<keyword evidence="15" id="KW-1185">Reference proteome</keyword>
<evidence type="ECO:0000256" key="4">
    <source>
        <dbReference type="ARBA" id="ARBA00022481"/>
    </source>
</evidence>
<feature type="compositionally biased region" description="Low complexity" evidence="11">
    <location>
        <begin position="1"/>
        <end position="14"/>
    </location>
</feature>
<keyword evidence="4" id="KW-0488">Methylation</keyword>
<dbReference type="AlphaFoldDB" id="A0A4Y4CP14"/>
<evidence type="ECO:0000256" key="9">
    <source>
        <dbReference type="ARBA" id="ARBA00025772"/>
    </source>
</evidence>
<evidence type="ECO:0000256" key="6">
    <source>
        <dbReference type="ARBA" id="ARBA00022692"/>
    </source>
</evidence>
<evidence type="ECO:0000313" key="14">
    <source>
        <dbReference type="EMBL" id="GEC94685.1"/>
    </source>
</evidence>
<keyword evidence="8 12" id="KW-0472">Membrane</keyword>
<keyword evidence="3" id="KW-1003">Cell membrane</keyword>
<keyword evidence="7 12" id="KW-1133">Transmembrane helix</keyword>
<protein>
    <recommendedName>
        <fullName evidence="2">Type II secretion system protein H</fullName>
    </recommendedName>
    <alternativeName>
        <fullName evidence="10">General secretion pathway protein H</fullName>
    </alternativeName>
</protein>
<dbReference type="RefSeq" id="WP_141349470.1">
    <property type="nucleotide sequence ID" value="NZ_BJNV01000009.1"/>
</dbReference>
<organism evidence="14 15">
    <name type="scientific">Zoogloea ramigera</name>
    <dbReference type="NCBI Taxonomy" id="350"/>
    <lineage>
        <taxon>Bacteria</taxon>
        <taxon>Pseudomonadati</taxon>
        <taxon>Pseudomonadota</taxon>
        <taxon>Betaproteobacteria</taxon>
        <taxon>Rhodocyclales</taxon>
        <taxon>Zoogloeaceae</taxon>
        <taxon>Zoogloea</taxon>
    </lineage>
</organism>
<dbReference type="GO" id="GO:0005886">
    <property type="term" value="C:plasma membrane"/>
    <property type="evidence" value="ECO:0007669"/>
    <property type="project" value="UniProtKB-SubCell"/>
</dbReference>
<dbReference type="OrthoDB" id="5956286at2"/>
<name>A0A4Y4CP14_ZOORA</name>
<keyword evidence="5" id="KW-0997">Cell inner membrane</keyword>
<comment type="subcellular location">
    <subcellularLocation>
        <location evidence="1">Cell inner membrane</location>
        <topology evidence="1">Single-pass membrane protein</topology>
    </subcellularLocation>
</comment>
<accession>A0A4Y4CP14</accession>
<evidence type="ECO:0000256" key="7">
    <source>
        <dbReference type="ARBA" id="ARBA00022989"/>
    </source>
</evidence>
<dbReference type="NCBIfam" id="TIGR02532">
    <property type="entry name" value="IV_pilin_GFxxxE"/>
    <property type="match status" value="1"/>
</dbReference>
<evidence type="ECO:0000259" key="13">
    <source>
        <dbReference type="Pfam" id="PF12019"/>
    </source>
</evidence>
<sequence length="231" mass="24388">MLSLLSAPRAGLRPARPPRGSRKLGAALRFLERRTQRGVTLLELMITVAIVGIVAAIGIPQMGQWIRNSSVNSAAEILQNGLRQAEAEAIRRNLRVEFMLTNGTPAASGIKTLTATTNGKNWAIRALDGLTPLADENAAYVNGFQLKEVSSDITVEGPASVLFSGSGRVLDNKGAAISSHQVYRISRSSAEKALCVFVTPGGGVKLCNPALASGEPFACQPQISLVKCPKA</sequence>
<evidence type="ECO:0000256" key="8">
    <source>
        <dbReference type="ARBA" id="ARBA00023136"/>
    </source>
</evidence>
<gene>
    <name evidence="14" type="ORF">ZRA01_07580</name>
</gene>
<dbReference type="Pfam" id="PF07963">
    <property type="entry name" value="N_methyl"/>
    <property type="match status" value="1"/>
</dbReference>
<dbReference type="InterPro" id="IPR012902">
    <property type="entry name" value="N_methyl_site"/>
</dbReference>
<dbReference type="Gene3D" id="3.30.700.10">
    <property type="entry name" value="Glycoprotein, Type 4 Pilin"/>
    <property type="match status" value="1"/>
</dbReference>
<dbReference type="InterPro" id="IPR045584">
    <property type="entry name" value="Pilin-like"/>
</dbReference>
<feature type="region of interest" description="Disordered" evidence="11">
    <location>
        <begin position="1"/>
        <end position="20"/>
    </location>
</feature>
<comment type="caution">
    <text evidence="14">The sequence shown here is derived from an EMBL/GenBank/DDBJ whole genome shotgun (WGS) entry which is preliminary data.</text>
</comment>
<evidence type="ECO:0000313" key="15">
    <source>
        <dbReference type="Proteomes" id="UP000318422"/>
    </source>
</evidence>
<dbReference type="PROSITE" id="PS00409">
    <property type="entry name" value="PROKAR_NTER_METHYL"/>
    <property type="match status" value="1"/>
</dbReference>
<dbReference type="SUPFAM" id="SSF54523">
    <property type="entry name" value="Pili subunits"/>
    <property type="match status" value="1"/>
</dbReference>
<feature type="transmembrane region" description="Helical" evidence="12">
    <location>
        <begin position="39"/>
        <end position="59"/>
    </location>
</feature>
<dbReference type="Pfam" id="PF12019">
    <property type="entry name" value="GspH"/>
    <property type="match status" value="1"/>
</dbReference>
<dbReference type="GO" id="GO:0015628">
    <property type="term" value="P:protein secretion by the type II secretion system"/>
    <property type="evidence" value="ECO:0007669"/>
    <property type="project" value="InterPro"/>
</dbReference>
<dbReference type="Proteomes" id="UP000318422">
    <property type="component" value="Unassembled WGS sequence"/>
</dbReference>
<dbReference type="GO" id="GO:0015627">
    <property type="term" value="C:type II protein secretion system complex"/>
    <property type="evidence" value="ECO:0007669"/>
    <property type="project" value="InterPro"/>
</dbReference>
<evidence type="ECO:0000256" key="1">
    <source>
        <dbReference type="ARBA" id="ARBA00004377"/>
    </source>
</evidence>
<proteinExistence type="inferred from homology"/>
<dbReference type="EMBL" id="BJNV01000009">
    <property type="protein sequence ID" value="GEC94685.1"/>
    <property type="molecule type" value="Genomic_DNA"/>
</dbReference>
<evidence type="ECO:0000256" key="11">
    <source>
        <dbReference type="SAM" id="MobiDB-lite"/>
    </source>
</evidence>
<dbReference type="InterPro" id="IPR022346">
    <property type="entry name" value="T2SS_GspH"/>
</dbReference>
<feature type="domain" description="General secretion pathway GspH" evidence="13">
    <location>
        <begin position="74"/>
        <end position="202"/>
    </location>
</feature>
<evidence type="ECO:0000256" key="10">
    <source>
        <dbReference type="ARBA" id="ARBA00030775"/>
    </source>
</evidence>
<evidence type="ECO:0000256" key="3">
    <source>
        <dbReference type="ARBA" id="ARBA00022475"/>
    </source>
</evidence>
<reference evidence="14 15" key="1">
    <citation type="submission" date="2019-06" db="EMBL/GenBank/DDBJ databases">
        <title>Whole genome shotgun sequence of Zoogloea ramigera NBRC 15342.</title>
        <authorList>
            <person name="Hosoyama A."/>
            <person name="Uohara A."/>
            <person name="Ohji S."/>
            <person name="Ichikawa N."/>
        </authorList>
    </citation>
    <scope>NUCLEOTIDE SEQUENCE [LARGE SCALE GENOMIC DNA]</scope>
    <source>
        <strain evidence="14 15">NBRC 15342</strain>
    </source>
</reference>